<evidence type="ECO:0000313" key="2">
    <source>
        <dbReference type="Proteomes" id="UP001596990"/>
    </source>
</evidence>
<gene>
    <name evidence="1" type="ORF">ACFQ2J_08685</name>
</gene>
<evidence type="ECO:0000313" key="1">
    <source>
        <dbReference type="EMBL" id="MFD1019269.1"/>
    </source>
</evidence>
<organism evidence="1 2">
    <name type="scientific">Thalassobacillus hwangdonensis</name>
    <dbReference type="NCBI Taxonomy" id="546108"/>
    <lineage>
        <taxon>Bacteria</taxon>
        <taxon>Bacillati</taxon>
        <taxon>Bacillota</taxon>
        <taxon>Bacilli</taxon>
        <taxon>Bacillales</taxon>
        <taxon>Bacillaceae</taxon>
        <taxon>Thalassobacillus</taxon>
    </lineage>
</organism>
<reference evidence="2" key="1">
    <citation type="journal article" date="2019" name="Int. J. Syst. Evol. Microbiol.">
        <title>The Global Catalogue of Microorganisms (GCM) 10K type strain sequencing project: providing services to taxonomists for standard genome sequencing and annotation.</title>
        <authorList>
            <consortium name="The Broad Institute Genomics Platform"/>
            <consortium name="The Broad Institute Genome Sequencing Center for Infectious Disease"/>
            <person name="Wu L."/>
            <person name="Ma J."/>
        </authorList>
    </citation>
    <scope>NUCLEOTIDE SEQUENCE [LARGE SCALE GENOMIC DNA]</scope>
    <source>
        <strain evidence="2">CCUG 56607</strain>
    </source>
</reference>
<dbReference type="RefSeq" id="WP_386058830.1">
    <property type="nucleotide sequence ID" value="NZ_JBHTKL010000002.1"/>
</dbReference>
<dbReference type="SUPFAM" id="SSF89360">
    <property type="entry name" value="HesB-like domain"/>
    <property type="match status" value="1"/>
</dbReference>
<protein>
    <submittedName>
        <fullName evidence="1">Uncharacterized protein</fullName>
    </submittedName>
</protein>
<accession>A0ABW3L3W8</accession>
<sequence length="97" mass="10881">MGERRDGMMHITDEARDLLDELLHDLEAGCVRVYFSGYEQGEPQLGLALADPHADDELLNLNSIPTAIDRRILHLTEDVVLEGKSSIEGPKFKLIRP</sequence>
<dbReference type="InterPro" id="IPR035903">
    <property type="entry name" value="HesB-like_dom_sf"/>
</dbReference>
<name>A0ABW3L3W8_9BACI</name>
<keyword evidence="2" id="KW-1185">Reference proteome</keyword>
<comment type="caution">
    <text evidence="1">The sequence shown here is derived from an EMBL/GenBank/DDBJ whole genome shotgun (WGS) entry which is preliminary data.</text>
</comment>
<dbReference type="EMBL" id="JBHTKL010000002">
    <property type="protein sequence ID" value="MFD1019269.1"/>
    <property type="molecule type" value="Genomic_DNA"/>
</dbReference>
<dbReference type="Proteomes" id="UP001596990">
    <property type="component" value="Unassembled WGS sequence"/>
</dbReference>
<proteinExistence type="predicted"/>